<comment type="catalytic activity">
    <reaction evidence="8">
        <text>2-deoxy-scyllo-inosamine + NAD(+) = 3-amino-2,3-dideoxy-scyllo-inosose + NADH + H(+)</text>
        <dbReference type="Rhea" id="RHEA:33883"/>
        <dbReference type="ChEBI" id="CHEBI:15378"/>
        <dbReference type="ChEBI" id="CHEBI:57540"/>
        <dbReference type="ChEBI" id="CHEBI:57945"/>
        <dbReference type="ChEBI" id="CHEBI:65002"/>
        <dbReference type="ChEBI" id="CHEBI:65003"/>
        <dbReference type="EC" id="1.1.1.329"/>
    </reaction>
</comment>
<comment type="function">
    <text evidence="3">Catalyzes the oxidation of 2-deoxy-scyllo-inosamine (DOIA) with NAD(+) or NADP(+), forming 3-amino-2,3-dideoxy-scyllo-inosose (amino-DOI).</text>
</comment>
<comment type="similarity">
    <text evidence="5">Belongs to the zinc-containing alcohol dehydrogenase family. DOIA dehydrogenase subfamily.</text>
</comment>
<evidence type="ECO:0000313" key="13">
    <source>
        <dbReference type="EMBL" id="BCL23966.1"/>
    </source>
</evidence>
<dbReference type="Gene3D" id="3.90.180.10">
    <property type="entry name" value="Medium-chain alcohol dehydrogenases, catalytic domain"/>
    <property type="match status" value="1"/>
</dbReference>
<dbReference type="SUPFAM" id="SSF51735">
    <property type="entry name" value="NAD(P)-binding Rossmann-fold domains"/>
    <property type="match status" value="1"/>
</dbReference>
<feature type="region of interest" description="Disordered" evidence="10">
    <location>
        <begin position="1"/>
        <end position="22"/>
    </location>
</feature>
<dbReference type="EMBL" id="AP023439">
    <property type="protein sequence ID" value="BCL23966.1"/>
    <property type="molecule type" value="Genomic_DNA"/>
</dbReference>
<dbReference type="GO" id="GO:0016491">
    <property type="term" value="F:oxidoreductase activity"/>
    <property type="evidence" value="ECO:0007669"/>
    <property type="project" value="UniProtKB-KW"/>
</dbReference>
<dbReference type="Proteomes" id="UP000516373">
    <property type="component" value="Chromosome"/>
</dbReference>
<evidence type="ECO:0000313" key="14">
    <source>
        <dbReference type="Proteomes" id="UP000516373"/>
    </source>
</evidence>
<gene>
    <name evidence="13" type="primary">adh</name>
    <name evidence="13" type="ORF">GCM10017668_58090</name>
</gene>
<evidence type="ECO:0000256" key="10">
    <source>
        <dbReference type="SAM" id="MobiDB-lite"/>
    </source>
</evidence>
<dbReference type="EC" id="1.1.1.329" evidence="6"/>
<protein>
    <recommendedName>
        <fullName evidence="7">2-deoxy-scyllo-inosamine dehydrogenase</fullName>
        <ecNumber evidence="6">1.1.1.329</ecNumber>
    </recommendedName>
</protein>
<comment type="pathway">
    <text evidence="4">Metabolic intermediate biosynthesis; 2-deoxystreptamine biosynthesis; 2-deoxystreptamine from D-glucose 6-phosphate: step 3/4.</text>
</comment>
<accession>A0A7G1NQY7</accession>
<sequence length="394" mass="40596">MDGSPPIAPRSAAPRHTGVDPLPETARASVALPGARSALRTFPLRAAGPREGWLRVTASGICGTDVGMFQRGVAAATVLGHHVVGRIAAVGPEAAHRWRVGPGDRVLVEEYLPCGRCPDCASGAYRLCPQTDLWGGGRRIGTVPVSEDPALFGGNAEFMFLPGNAVVHRLPPQLPQELAAWVLPYANAVDWVLRAGRLEAGQNVVVLGPGYHGLAVAAAARLGEAGKVVVVGLPRDAERLGMAEALGATAVVAEESGDWGAAVRAALGGGSCDLVVDTTGSDPSVVDVAVDLLGHGGRLVLTTPKQPAAVPADSAAMIRRCLTLTAVRGRPPQAIGRAIASLTEGTSGLEHVPTVEIPLEEVGDMLTRLAAGSGPSSPHIVVRPDLDRPDTQRP</sequence>
<evidence type="ECO:0000256" key="2">
    <source>
        <dbReference type="ARBA" id="ARBA00023002"/>
    </source>
</evidence>
<comment type="catalytic activity">
    <reaction evidence="9">
        <text>2-deoxy-scyllo-inosamine + NADP(+) = 3-amino-2,3-dideoxy-scyllo-inosose + NADPH + H(+)</text>
        <dbReference type="Rhea" id="RHEA:33879"/>
        <dbReference type="ChEBI" id="CHEBI:15378"/>
        <dbReference type="ChEBI" id="CHEBI:57783"/>
        <dbReference type="ChEBI" id="CHEBI:58349"/>
        <dbReference type="ChEBI" id="CHEBI:65002"/>
        <dbReference type="ChEBI" id="CHEBI:65003"/>
        <dbReference type="EC" id="1.1.1.329"/>
    </reaction>
</comment>
<dbReference type="InterPro" id="IPR050129">
    <property type="entry name" value="Zn_alcohol_dh"/>
</dbReference>
<name>A0A7G1NQY7_9ACTN</name>
<dbReference type="InterPro" id="IPR036291">
    <property type="entry name" value="NAD(P)-bd_dom_sf"/>
</dbReference>
<reference evidence="13 14" key="1">
    <citation type="journal article" date="2014" name="Int. J. Syst. Evol. Microbiol.">
        <title>Complete genome sequence of Corynebacterium casei LMG S-19264T (=DSM 44701T), isolated from a smear-ripened cheese.</title>
        <authorList>
            <consortium name="US DOE Joint Genome Institute (JGI-PGF)"/>
            <person name="Walter F."/>
            <person name="Albersmeier A."/>
            <person name="Kalinowski J."/>
            <person name="Ruckert C."/>
        </authorList>
    </citation>
    <scope>NUCLEOTIDE SEQUENCE [LARGE SCALE GENOMIC DNA]</scope>
    <source>
        <strain evidence="13 14">JCM 4255</strain>
    </source>
</reference>
<dbReference type="Gene3D" id="3.40.50.720">
    <property type="entry name" value="NAD(P)-binding Rossmann-like Domain"/>
    <property type="match status" value="1"/>
</dbReference>
<dbReference type="InterPro" id="IPR013149">
    <property type="entry name" value="ADH-like_C"/>
</dbReference>
<evidence type="ECO:0000259" key="12">
    <source>
        <dbReference type="Pfam" id="PF08240"/>
    </source>
</evidence>
<dbReference type="RefSeq" id="WP_190903369.1">
    <property type="nucleotide sequence ID" value="NZ_AP023439.1"/>
</dbReference>
<dbReference type="Pfam" id="PF08240">
    <property type="entry name" value="ADH_N"/>
    <property type="match status" value="1"/>
</dbReference>
<evidence type="ECO:0000259" key="11">
    <source>
        <dbReference type="Pfam" id="PF00107"/>
    </source>
</evidence>
<evidence type="ECO:0000256" key="6">
    <source>
        <dbReference type="ARBA" id="ARBA00039102"/>
    </source>
</evidence>
<keyword evidence="2" id="KW-0560">Oxidoreductase</keyword>
<dbReference type="PANTHER" id="PTHR43401">
    <property type="entry name" value="L-THREONINE 3-DEHYDROGENASE"/>
    <property type="match status" value="1"/>
</dbReference>
<dbReference type="PANTHER" id="PTHR43401:SF2">
    <property type="entry name" value="L-THREONINE 3-DEHYDROGENASE"/>
    <property type="match status" value="1"/>
</dbReference>
<evidence type="ECO:0000256" key="9">
    <source>
        <dbReference type="ARBA" id="ARBA00049085"/>
    </source>
</evidence>
<dbReference type="KEGG" id="stui:GCM10017668_58090"/>
<evidence type="ECO:0000256" key="7">
    <source>
        <dbReference type="ARBA" id="ARBA00039387"/>
    </source>
</evidence>
<feature type="domain" description="Alcohol dehydrogenase-like C-terminal" evidence="11">
    <location>
        <begin position="213"/>
        <end position="324"/>
    </location>
</feature>
<evidence type="ECO:0000256" key="3">
    <source>
        <dbReference type="ARBA" id="ARBA00037678"/>
    </source>
</evidence>
<feature type="compositionally biased region" description="Basic and acidic residues" evidence="10">
    <location>
        <begin position="382"/>
        <end position="394"/>
    </location>
</feature>
<dbReference type="AlphaFoldDB" id="A0A7G1NQY7"/>
<evidence type="ECO:0000256" key="4">
    <source>
        <dbReference type="ARBA" id="ARBA00037908"/>
    </source>
</evidence>
<dbReference type="InterPro" id="IPR011032">
    <property type="entry name" value="GroES-like_sf"/>
</dbReference>
<dbReference type="InterPro" id="IPR013154">
    <property type="entry name" value="ADH-like_N"/>
</dbReference>
<dbReference type="Pfam" id="PF00107">
    <property type="entry name" value="ADH_zinc_N"/>
    <property type="match status" value="1"/>
</dbReference>
<feature type="domain" description="Alcohol dehydrogenase-like N-terminal" evidence="12">
    <location>
        <begin position="50"/>
        <end position="168"/>
    </location>
</feature>
<dbReference type="SUPFAM" id="SSF50129">
    <property type="entry name" value="GroES-like"/>
    <property type="match status" value="1"/>
</dbReference>
<comment type="cofactor">
    <cofactor evidence="1">
        <name>Zn(2+)</name>
        <dbReference type="ChEBI" id="CHEBI:29105"/>
    </cofactor>
</comment>
<organism evidence="13 14">
    <name type="scientific">Streptomyces tuirus</name>
    <dbReference type="NCBI Taxonomy" id="68278"/>
    <lineage>
        <taxon>Bacteria</taxon>
        <taxon>Bacillati</taxon>
        <taxon>Actinomycetota</taxon>
        <taxon>Actinomycetes</taxon>
        <taxon>Kitasatosporales</taxon>
        <taxon>Streptomycetaceae</taxon>
        <taxon>Streptomyces</taxon>
    </lineage>
</organism>
<evidence type="ECO:0000256" key="1">
    <source>
        <dbReference type="ARBA" id="ARBA00001947"/>
    </source>
</evidence>
<proteinExistence type="inferred from homology"/>
<feature type="region of interest" description="Disordered" evidence="10">
    <location>
        <begin position="370"/>
        <end position="394"/>
    </location>
</feature>
<evidence type="ECO:0000256" key="8">
    <source>
        <dbReference type="ARBA" id="ARBA00048685"/>
    </source>
</evidence>
<evidence type="ECO:0000256" key="5">
    <source>
        <dbReference type="ARBA" id="ARBA00038004"/>
    </source>
</evidence>